<gene>
    <name evidence="2" type="ORF">PLEPLA_LOCUS17848</name>
</gene>
<name>A0A9N7UGX5_PLEPL</name>
<keyword evidence="1" id="KW-1133">Transmembrane helix</keyword>
<dbReference type="EMBL" id="CADEAL010001180">
    <property type="protein sequence ID" value="CAB1429868.1"/>
    <property type="molecule type" value="Genomic_DNA"/>
</dbReference>
<evidence type="ECO:0000256" key="1">
    <source>
        <dbReference type="SAM" id="Phobius"/>
    </source>
</evidence>
<organism evidence="2 3">
    <name type="scientific">Pleuronectes platessa</name>
    <name type="common">European plaice</name>
    <dbReference type="NCBI Taxonomy" id="8262"/>
    <lineage>
        <taxon>Eukaryota</taxon>
        <taxon>Metazoa</taxon>
        <taxon>Chordata</taxon>
        <taxon>Craniata</taxon>
        <taxon>Vertebrata</taxon>
        <taxon>Euteleostomi</taxon>
        <taxon>Actinopterygii</taxon>
        <taxon>Neopterygii</taxon>
        <taxon>Teleostei</taxon>
        <taxon>Neoteleostei</taxon>
        <taxon>Acanthomorphata</taxon>
        <taxon>Carangaria</taxon>
        <taxon>Pleuronectiformes</taxon>
        <taxon>Pleuronectoidei</taxon>
        <taxon>Pleuronectidae</taxon>
        <taxon>Pleuronectes</taxon>
    </lineage>
</organism>
<accession>A0A9N7UGX5</accession>
<evidence type="ECO:0000313" key="2">
    <source>
        <dbReference type="EMBL" id="CAB1429868.1"/>
    </source>
</evidence>
<protein>
    <submittedName>
        <fullName evidence="2">Uncharacterized protein</fullName>
    </submittedName>
</protein>
<feature type="transmembrane region" description="Helical" evidence="1">
    <location>
        <begin position="83"/>
        <end position="108"/>
    </location>
</feature>
<keyword evidence="1" id="KW-0812">Transmembrane</keyword>
<proteinExistence type="predicted"/>
<keyword evidence="3" id="KW-1185">Reference proteome</keyword>
<sequence>MQPYRAVVEGGRRHRGPSSRWRRMQREGKKPFCHLPGMEASWLLSWALTPSAILQDNLAQTDKQTPPSVVTQRVTRMTSPDHLFYYLLLPGAGHATPTATFVICIPWAPQSTLQRLSREGRRRAQSF</sequence>
<comment type="caution">
    <text evidence="2">The sequence shown here is derived from an EMBL/GenBank/DDBJ whole genome shotgun (WGS) entry which is preliminary data.</text>
</comment>
<keyword evidence="1" id="KW-0472">Membrane</keyword>
<reference evidence="2" key="1">
    <citation type="submission" date="2020-03" db="EMBL/GenBank/DDBJ databases">
        <authorList>
            <person name="Weist P."/>
        </authorList>
    </citation>
    <scope>NUCLEOTIDE SEQUENCE</scope>
</reference>
<dbReference type="Proteomes" id="UP001153269">
    <property type="component" value="Unassembled WGS sequence"/>
</dbReference>
<evidence type="ECO:0000313" key="3">
    <source>
        <dbReference type="Proteomes" id="UP001153269"/>
    </source>
</evidence>
<dbReference type="AlphaFoldDB" id="A0A9N7UGX5"/>